<keyword evidence="2" id="KW-0408">Iron</keyword>
<evidence type="ECO:0000313" key="5">
    <source>
        <dbReference type="Proteomes" id="UP001500443"/>
    </source>
</evidence>
<dbReference type="RefSeq" id="WP_344293782.1">
    <property type="nucleotide sequence ID" value="NZ_BAAAPF010000300.1"/>
</dbReference>
<keyword evidence="2" id="KW-0479">Metal-binding</keyword>
<keyword evidence="2" id="KW-0349">Heme</keyword>
<comment type="caution">
    <text evidence="4">The sequence shown here is derived from an EMBL/GenBank/DDBJ whole genome shotgun (WGS) entry which is preliminary data.</text>
</comment>
<dbReference type="CDD" id="cd20625">
    <property type="entry name" value="CYP164-like"/>
    <property type="match status" value="1"/>
</dbReference>
<dbReference type="Pfam" id="PF00067">
    <property type="entry name" value="p450"/>
    <property type="match status" value="1"/>
</dbReference>
<gene>
    <name evidence="4" type="ORF">GCM10009802_57470</name>
</gene>
<dbReference type="Proteomes" id="UP001500443">
    <property type="component" value="Unassembled WGS sequence"/>
</dbReference>
<protein>
    <submittedName>
        <fullName evidence="4">Cytochrome P450</fullName>
    </submittedName>
</protein>
<evidence type="ECO:0000256" key="3">
    <source>
        <dbReference type="SAM" id="MobiDB-lite"/>
    </source>
</evidence>
<keyword evidence="2" id="KW-0503">Monooxygenase</keyword>
<dbReference type="InterPro" id="IPR036396">
    <property type="entry name" value="Cyt_P450_sf"/>
</dbReference>
<dbReference type="EMBL" id="BAAAPF010000300">
    <property type="protein sequence ID" value="GAA1501249.1"/>
    <property type="molecule type" value="Genomic_DNA"/>
</dbReference>
<dbReference type="InterPro" id="IPR017972">
    <property type="entry name" value="Cyt_P450_CS"/>
</dbReference>
<feature type="compositionally biased region" description="Low complexity" evidence="3">
    <location>
        <begin position="1"/>
        <end position="17"/>
    </location>
</feature>
<comment type="similarity">
    <text evidence="1 2">Belongs to the cytochrome P450 family.</text>
</comment>
<feature type="region of interest" description="Disordered" evidence="3">
    <location>
        <begin position="1"/>
        <end position="23"/>
    </location>
</feature>
<organism evidence="4 5">
    <name type="scientific">Streptomyces synnematoformans</name>
    <dbReference type="NCBI Taxonomy" id="415721"/>
    <lineage>
        <taxon>Bacteria</taxon>
        <taxon>Bacillati</taxon>
        <taxon>Actinomycetota</taxon>
        <taxon>Actinomycetes</taxon>
        <taxon>Kitasatosporales</taxon>
        <taxon>Streptomycetaceae</taxon>
        <taxon>Streptomyces</taxon>
    </lineage>
</organism>
<dbReference type="InterPro" id="IPR001128">
    <property type="entry name" value="Cyt_P450"/>
</dbReference>
<evidence type="ECO:0000313" key="4">
    <source>
        <dbReference type="EMBL" id="GAA1501249.1"/>
    </source>
</evidence>
<sequence>MAETSETSAAAGDAGAEGTEDTGIDPAIFSQLLPFDPFDPAFHADPYAVYRKIREQGPVTRTPLGLVVVPGHAGVSAVLRDNRFGWGDGATVAEHFSEAPDGTTVRPFIFMDPPDHTRIRGLVGQAFSARRVDALRARAGELVTELIDKAVAAADGGPVDLIDAVAHPLPAILLGELIGVPPEKHERFRALSTDIAHGLDPSLFLTPEEVTRRDSARAELYEYFGRLAEERRAAPAGDLISELVTAEDTDGGLTGHELVVTLTLLLSAGFALTVNLIGNGMYALLQHPGQLAWLREHPEDVPAAVEEMLRYDPPGQMISRVALADAEVEGVPVAAGEQVMLMIGAASRDPEVYEDPDALVLSRPAGRNLGFGLGVHFCVGAPIARLAAQVAVAKLAALDLELETATPPRAPYIITRGLRELPVRLTAAD</sequence>
<name>A0ABN1ZMQ8_9ACTN</name>
<keyword evidence="2" id="KW-0560">Oxidoreductase</keyword>
<accession>A0ABN1ZMQ8</accession>
<evidence type="ECO:0000256" key="1">
    <source>
        <dbReference type="ARBA" id="ARBA00010617"/>
    </source>
</evidence>
<dbReference type="InterPro" id="IPR002397">
    <property type="entry name" value="Cyt_P450_B"/>
</dbReference>
<dbReference type="PANTHER" id="PTHR46696:SF1">
    <property type="entry name" value="CYTOCHROME P450 YJIB-RELATED"/>
    <property type="match status" value="1"/>
</dbReference>
<keyword evidence="5" id="KW-1185">Reference proteome</keyword>
<dbReference type="PRINTS" id="PR00359">
    <property type="entry name" value="BP450"/>
</dbReference>
<reference evidence="4 5" key="1">
    <citation type="journal article" date="2019" name="Int. J. Syst. Evol. Microbiol.">
        <title>The Global Catalogue of Microorganisms (GCM) 10K type strain sequencing project: providing services to taxonomists for standard genome sequencing and annotation.</title>
        <authorList>
            <consortium name="The Broad Institute Genomics Platform"/>
            <consortium name="The Broad Institute Genome Sequencing Center for Infectious Disease"/>
            <person name="Wu L."/>
            <person name="Ma J."/>
        </authorList>
    </citation>
    <scope>NUCLEOTIDE SEQUENCE [LARGE SCALE GENOMIC DNA]</scope>
    <source>
        <strain evidence="4 5">JCM 15481</strain>
    </source>
</reference>
<dbReference type="PROSITE" id="PS00086">
    <property type="entry name" value="CYTOCHROME_P450"/>
    <property type="match status" value="1"/>
</dbReference>
<dbReference type="Gene3D" id="1.10.630.10">
    <property type="entry name" value="Cytochrome P450"/>
    <property type="match status" value="1"/>
</dbReference>
<evidence type="ECO:0000256" key="2">
    <source>
        <dbReference type="RuleBase" id="RU000461"/>
    </source>
</evidence>
<dbReference type="PANTHER" id="PTHR46696">
    <property type="entry name" value="P450, PUTATIVE (EUROFUNG)-RELATED"/>
    <property type="match status" value="1"/>
</dbReference>
<proteinExistence type="inferred from homology"/>
<dbReference type="SUPFAM" id="SSF48264">
    <property type="entry name" value="Cytochrome P450"/>
    <property type="match status" value="1"/>
</dbReference>